<dbReference type="EMBL" id="GIFC01013768">
    <property type="protein sequence ID" value="MXU95851.1"/>
    <property type="molecule type" value="Transcribed_RNA"/>
</dbReference>
<organism evidence="2">
    <name type="scientific">Ixodes ricinus</name>
    <name type="common">Common tick</name>
    <name type="synonym">Acarus ricinus</name>
    <dbReference type="NCBI Taxonomy" id="34613"/>
    <lineage>
        <taxon>Eukaryota</taxon>
        <taxon>Metazoa</taxon>
        <taxon>Ecdysozoa</taxon>
        <taxon>Arthropoda</taxon>
        <taxon>Chelicerata</taxon>
        <taxon>Arachnida</taxon>
        <taxon>Acari</taxon>
        <taxon>Parasitiformes</taxon>
        <taxon>Ixodida</taxon>
        <taxon>Ixodoidea</taxon>
        <taxon>Ixodidae</taxon>
        <taxon>Ixodinae</taxon>
        <taxon>Ixodes</taxon>
    </lineage>
</organism>
<dbReference type="AlphaFoldDB" id="A0A6B0V2A2"/>
<sequence>MFTWMLSRKSTLSMSLFWMATCRKLRPLLSYCSAAVGSLAMMVSAARLLRVVMATAKGVSPCLSLRLRFMEGCPSSSEIITEFWLVMATCRGVFPSESWALTFALCSMRVCTTDSRLQAQERCRGVCPSYASSSPSPWGPGRRGLFKSHPLRMRNWATESLFSSMALCSSVWEQPPGPSDQQSVSQPYWTSTEATSS</sequence>
<evidence type="ECO:0000256" key="1">
    <source>
        <dbReference type="SAM" id="MobiDB-lite"/>
    </source>
</evidence>
<accession>A0A6B0V2A2</accession>
<proteinExistence type="predicted"/>
<reference evidence="2" key="1">
    <citation type="submission" date="2019-12" db="EMBL/GenBank/DDBJ databases">
        <title>An insight into the sialome of adult female Ixodes ricinus ticks feeding for 6 days.</title>
        <authorList>
            <person name="Perner J."/>
            <person name="Ribeiro J.M.C."/>
        </authorList>
    </citation>
    <scope>NUCLEOTIDE SEQUENCE</scope>
    <source>
        <strain evidence="2">Semi-engorged</strain>
        <tissue evidence="2">Salivary glands</tissue>
    </source>
</reference>
<protein>
    <submittedName>
        <fullName evidence="2">Uncharacterized protein</fullName>
    </submittedName>
</protein>
<feature type="region of interest" description="Disordered" evidence="1">
    <location>
        <begin position="173"/>
        <end position="197"/>
    </location>
</feature>
<name>A0A6B0V2A2_IXORI</name>
<feature type="compositionally biased region" description="Polar residues" evidence="1">
    <location>
        <begin position="179"/>
        <end position="197"/>
    </location>
</feature>
<evidence type="ECO:0000313" key="2">
    <source>
        <dbReference type="EMBL" id="MXU95851.1"/>
    </source>
</evidence>